<evidence type="ECO:0000313" key="15">
    <source>
        <dbReference type="Proteomes" id="UP001596066"/>
    </source>
</evidence>
<keyword evidence="15" id="KW-1185">Reference proteome</keyword>
<feature type="domain" description="FAD-binding FR-type" evidence="13">
    <location>
        <begin position="292"/>
        <end position="392"/>
    </location>
</feature>
<feature type="compositionally biased region" description="Pro residues" evidence="11">
    <location>
        <begin position="50"/>
        <end position="61"/>
    </location>
</feature>
<comment type="cofactor">
    <cofactor evidence="2">
        <name>FAD</name>
        <dbReference type="ChEBI" id="CHEBI:57692"/>
    </cofactor>
</comment>
<dbReference type="SUPFAM" id="SSF46458">
    <property type="entry name" value="Globin-like"/>
    <property type="match status" value="1"/>
</dbReference>
<evidence type="ECO:0000259" key="12">
    <source>
        <dbReference type="PROSITE" id="PS01033"/>
    </source>
</evidence>
<dbReference type="PANTHER" id="PTHR47354">
    <property type="entry name" value="NADH OXIDOREDUCTASE HCR"/>
    <property type="match status" value="1"/>
</dbReference>
<dbReference type="InterPro" id="IPR050415">
    <property type="entry name" value="MRET"/>
</dbReference>
<dbReference type="Gene3D" id="1.10.490.10">
    <property type="entry name" value="Globins"/>
    <property type="match status" value="1"/>
</dbReference>
<evidence type="ECO:0000256" key="2">
    <source>
        <dbReference type="ARBA" id="ARBA00001974"/>
    </source>
</evidence>
<dbReference type="Pfam" id="PF00970">
    <property type="entry name" value="FAD_binding_6"/>
    <property type="match status" value="1"/>
</dbReference>
<dbReference type="CDD" id="cd19753">
    <property type="entry name" value="Mb-like_oxidoreductase"/>
    <property type="match status" value="1"/>
</dbReference>
<proteinExistence type="inferred from homology"/>
<keyword evidence="8" id="KW-0520">NAD</keyword>
<keyword evidence="7" id="KW-0411">Iron-sulfur</keyword>
<dbReference type="InterPro" id="IPR000971">
    <property type="entry name" value="Globin"/>
</dbReference>
<dbReference type="EC" id="1.14.12.17" evidence="4"/>
<dbReference type="EMBL" id="JBHSOC010000025">
    <property type="protein sequence ID" value="MFC5642950.1"/>
    <property type="molecule type" value="Genomic_DNA"/>
</dbReference>
<dbReference type="Pfam" id="PF00042">
    <property type="entry name" value="Globin"/>
    <property type="match status" value="1"/>
</dbReference>
<evidence type="ECO:0000313" key="14">
    <source>
        <dbReference type="EMBL" id="MFC5642950.1"/>
    </source>
</evidence>
<evidence type="ECO:0000256" key="3">
    <source>
        <dbReference type="ARBA" id="ARBA00006401"/>
    </source>
</evidence>
<comment type="catalytic activity">
    <reaction evidence="9">
        <text>2 nitric oxide + NADH + 2 O2 = 2 nitrate + NAD(+) + H(+)</text>
        <dbReference type="Rhea" id="RHEA:19469"/>
        <dbReference type="ChEBI" id="CHEBI:15378"/>
        <dbReference type="ChEBI" id="CHEBI:15379"/>
        <dbReference type="ChEBI" id="CHEBI:16480"/>
        <dbReference type="ChEBI" id="CHEBI:17632"/>
        <dbReference type="ChEBI" id="CHEBI:57540"/>
        <dbReference type="ChEBI" id="CHEBI:57945"/>
        <dbReference type="EC" id="1.14.12.17"/>
    </reaction>
</comment>
<dbReference type="PROSITE" id="PS51384">
    <property type="entry name" value="FAD_FR"/>
    <property type="match status" value="1"/>
</dbReference>
<gene>
    <name evidence="14" type="ORF">ACFPZF_16490</name>
</gene>
<evidence type="ECO:0000256" key="9">
    <source>
        <dbReference type="ARBA" id="ARBA00048649"/>
    </source>
</evidence>
<organism evidence="14 15">
    <name type="scientific">Kitasatospora cinereorecta</name>
    <dbReference type="NCBI Taxonomy" id="285560"/>
    <lineage>
        <taxon>Bacteria</taxon>
        <taxon>Bacillati</taxon>
        <taxon>Actinomycetota</taxon>
        <taxon>Actinomycetes</taxon>
        <taxon>Kitasatosporales</taxon>
        <taxon>Streptomycetaceae</taxon>
        <taxon>Kitasatospora</taxon>
    </lineage>
</organism>
<comment type="cofactor">
    <cofactor evidence="1">
        <name>heme b</name>
        <dbReference type="ChEBI" id="CHEBI:60344"/>
    </cofactor>
</comment>
<dbReference type="InterPro" id="IPR017927">
    <property type="entry name" value="FAD-bd_FR_type"/>
</dbReference>
<comment type="catalytic activity">
    <reaction evidence="10">
        <text>2 nitric oxide + NADPH + 2 O2 = 2 nitrate + NADP(+) + H(+)</text>
        <dbReference type="Rhea" id="RHEA:19465"/>
        <dbReference type="ChEBI" id="CHEBI:15378"/>
        <dbReference type="ChEBI" id="CHEBI:15379"/>
        <dbReference type="ChEBI" id="CHEBI:16480"/>
        <dbReference type="ChEBI" id="CHEBI:17632"/>
        <dbReference type="ChEBI" id="CHEBI:57783"/>
        <dbReference type="ChEBI" id="CHEBI:58349"/>
        <dbReference type="EC" id="1.14.12.17"/>
    </reaction>
</comment>
<dbReference type="Gene3D" id="3.40.50.80">
    <property type="entry name" value="Nucleotide-binding domain of ferredoxin-NADP reductase (FNR) module"/>
    <property type="match status" value="1"/>
</dbReference>
<evidence type="ECO:0000256" key="6">
    <source>
        <dbReference type="ARBA" id="ARBA00022857"/>
    </source>
</evidence>
<dbReference type="InterPro" id="IPR017938">
    <property type="entry name" value="Riboflavin_synthase-like_b-brl"/>
</dbReference>
<dbReference type="SUPFAM" id="SSF52343">
    <property type="entry name" value="Ferredoxin reductase-like, C-terminal NADP-linked domain"/>
    <property type="match status" value="1"/>
</dbReference>
<dbReference type="Proteomes" id="UP001596066">
    <property type="component" value="Unassembled WGS sequence"/>
</dbReference>
<comment type="similarity">
    <text evidence="3">In the C-terminal section; belongs to the flavoprotein pyridine nucleotide cytochrome reductase family.</text>
</comment>
<dbReference type="PRINTS" id="PR00410">
    <property type="entry name" value="PHEHYDRXLASE"/>
</dbReference>
<dbReference type="InterPro" id="IPR008333">
    <property type="entry name" value="Cbr1-like_FAD-bd_dom"/>
</dbReference>
<dbReference type="InterPro" id="IPR001433">
    <property type="entry name" value="OxRdtase_FAD/NAD-bd"/>
</dbReference>
<dbReference type="PANTHER" id="PTHR47354:SF5">
    <property type="entry name" value="PROTEIN RFBI"/>
    <property type="match status" value="1"/>
</dbReference>
<dbReference type="InterPro" id="IPR009050">
    <property type="entry name" value="Globin-like_sf"/>
</dbReference>
<accession>A0ABW0VC80</accession>
<evidence type="ECO:0000256" key="10">
    <source>
        <dbReference type="ARBA" id="ARBA00049433"/>
    </source>
</evidence>
<sequence length="527" mass="55890">MGTRQIALKNRPLKVVRVGPGSAAASSVPGLGPAAAGSATEGGAVEARPPADPAEPVPSADPPVAAGLPAIPAKPTEPPRIPAPSLPADPPPVGHRPLFTDAPGLNWSGPGDHWSRAWALETLAEPPAAPAAPAVPALPAAVPVRVSATEAPTAEDIELIRTTLAVVEPVADRATAHFYALIFVHHPEIRAMFPAAMDVQRDRLFHALLMAAASADDPAGLTAYLARLGQGHRKYGTLAAHYGPVGECLVAALARYCGSRWDDRTELAWRRVYGLVSRIMIEAAEDAARTSPPWWHAEVVGHERRTRDIAVVTLRPDQAYPYRAGQYATVETPWWPRVWRHFSFSGAPRSDGLLTFHVKAVQAGWVSNALVHRAAPGDVLRLGPAAGSMVVDHGSDANLLCIGGGTGIAPISALVEEVAAYGAGSRKVEVFYGARRSAELYELAHLRELAERHLWLSVRPVVSDQQVAPGEALAGELPEVVTRYAPWHGFRAYLSGPPAMVRRGTAALKRAGLTSAEIHHDLVGDLA</sequence>
<comment type="caution">
    <text evidence="14">The sequence shown here is derived from an EMBL/GenBank/DDBJ whole genome shotgun (WGS) entry which is preliminary data.</text>
</comment>
<keyword evidence="5" id="KW-0408">Iron</keyword>
<dbReference type="CDD" id="cd06187">
    <property type="entry name" value="O2ase_reductase_like"/>
    <property type="match status" value="1"/>
</dbReference>
<evidence type="ECO:0000259" key="13">
    <source>
        <dbReference type="PROSITE" id="PS51384"/>
    </source>
</evidence>
<dbReference type="Pfam" id="PF00175">
    <property type="entry name" value="NAD_binding_1"/>
    <property type="match status" value="1"/>
</dbReference>
<evidence type="ECO:0000256" key="1">
    <source>
        <dbReference type="ARBA" id="ARBA00001970"/>
    </source>
</evidence>
<evidence type="ECO:0000256" key="8">
    <source>
        <dbReference type="ARBA" id="ARBA00023027"/>
    </source>
</evidence>
<evidence type="ECO:0000256" key="7">
    <source>
        <dbReference type="ARBA" id="ARBA00023014"/>
    </source>
</evidence>
<feature type="compositionally biased region" description="Pro residues" evidence="11">
    <location>
        <begin position="75"/>
        <end position="91"/>
    </location>
</feature>
<keyword evidence="5" id="KW-0479">Metal-binding</keyword>
<evidence type="ECO:0000256" key="11">
    <source>
        <dbReference type="SAM" id="MobiDB-lite"/>
    </source>
</evidence>
<name>A0ABW0VC80_9ACTN</name>
<evidence type="ECO:0000256" key="4">
    <source>
        <dbReference type="ARBA" id="ARBA00012229"/>
    </source>
</evidence>
<evidence type="ECO:0000256" key="5">
    <source>
        <dbReference type="ARBA" id="ARBA00022714"/>
    </source>
</evidence>
<dbReference type="InterPro" id="IPR039261">
    <property type="entry name" value="FNR_nucleotide-bd"/>
</dbReference>
<keyword evidence="6" id="KW-0521">NADP</keyword>
<keyword evidence="5" id="KW-0001">2Fe-2S</keyword>
<feature type="domain" description="Globin" evidence="12">
    <location>
        <begin position="151"/>
        <end position="285"/>
    </location>
</feature>
<dbReference type="Gene3D" id="2.40.30.10">
    <property type="entry name" value="Translation factors"/>
    <property type="match status" value="1"/>
</dbReference>
<dbReference type="PROSITE" id="PS01033">
    <property type="entry name" value="GLOBIN"/>
    <property type="match status" value="1"/>
</dbReference>
<dbReference type="RefSeq" id="WP_346140508.1">
    <property type="nucleotide sequence ID" value="NZ_BAAAUA010000001.1"/>
</dbReference>
<reference evidence="15" key="1">
    <citation type="journal article" date="2019" name="Int. J. Syst. Evol. Microbiol.">
        <title>The Global Catalogue of Microorganisms (GCM) 10K type strain sequencing project: providing services to taxonomists for standard genome sequencing and annotation.</title>
        <authorList>
            <consortium name="The Broad Institute Genomics Platform"/>
            <consortium name="The Broad Institute Genome Sequencing Center for Infectious Disease"/>
            <person name="Wu L."/>
            <person name="Ma J."/>
        </authorList>
    </citation>
    <scope>NUCLEOTIDE SEQUENCE [LARGE SCALE GENOMIC DNA]</scope>
    <source>
        <strain evidence="15">CGMCC 4.1622</strain>
    </source>
</reference>
<protein>
    <recommendedName>
        <fullName evidence="4">nitric oxide dioxygenase</fullName>
        <ecNumber evidence="4">1.14.12.17</ecNumber>
    </recommendedName>
</protein>
<dbReference type="InterPro" id="IPR012292">
    <property type="entry name" value="Globin/Proto"/>
</dbReference>
<dbReference type="SUPFAM" id="SSF63380">
    <property type="entry name" value="Riboflavin synthase domain-like"/>
    <property type="match status" value="1"/>
</dbReference>
<feature type="region of interest" description="Disordered" evidence="11">
    <location>
        <begin position="1"/>
        <end position="91"/>
    </location>
</feature>